<gene>
    <name evidence="1" type="ORF">FHT02_002938</name>
</gene>
<protein>
    <submittedName>
        <fullName evidence="1">2'-5' RNA ligase</fullName>
        <ecNumber evidence="1">6.5.1.-</ecNumber>
    </submittedName>
</protein>
<evidence type="ECO:0000313" key="2">
    <source>
        <dbReference type="Proteomes" id="UP000527143"/>
    </source>
</evidence>
<comment type="caution">
    <text evidence="1">The sequence shown here is derived from an EMBL/GenBank/DDBJ whole genome shotgun (WGS) entry which is preliminary data.</text>
</comment>
<evidence type="ECO:0000313" key="1">
    <source>
        <dbReference type="EMBL" id="MBB5711687.1"/>
    </source>
</evidence>
<sequence>MLGFASEATTLRSYHREQQLYFMTKPPHALALEIDRQRRILGLQDTYPFEHFHITLQPLGDIRTLSPTQLEQIRFAAASLQAEPPLFLLDQMKNNALMGSNARALRVLQRELVHRIIGLGIPLSDYDFDPHLTLAYGNWQKQAETVLPFHWRMEELLLINSIQGEGHKLHGRWELSAKQGAFDFMTLAQG</sequence>
<dbReference type="EMBL" id="JACIJF010000009">
    <property type="protein sequence ID" value="MBB5711687.1"/>
    <property type="molecule type" value="Genomic_DNA"/>
</dbReference>
<name>A0A840YE29_9SPHN</name>
<dbReference type="RefSeq" id="WP_184088929.1">
    <property type="nucleotide sequence ID" value="NZ_JACIJF010000009.1"/>
</dbReference>
<reference evidence="1 2" key="1">
    <citation type="submission" date="2020-08" db="EMBL/GenBank/DDBJ databases">
        <title>Genomic Encyclopedia of Type Strains, Phase IV (KMG-IV): sequencing the most valuable type-strain genomes for metagenomic binning, comparative biology and taxonomic classification.</title>
        <authorList>
            <person name="Goeker M."/>
        </authorList>
    </citation>
    <scope>NUCLEOTIDE SEQUENCE [LARGE SCALE GENOMIC DNA]</scope>
    <source>
        <strain evidence="1 2">DSM 26736</strain>
    </source>
</reference>
<dbReference type="EC" id="6.5.1.-" evidence="1"/>
<dbReference type="AlphaFoldDB" id="A0A840YE29"/>
<dbReference type="GO" id="GO:0016874">
    <property type="term" value="F:ligase activity"/>
    <property type="evidence" value="ECO:0007669"/>
    <property type="project" value="UniProtKB-KW"/>
</dbReference>
<accession>A0A840YE29</accession>
<dbReference type="SUPFAM" id="SSF55144">
    <property type="entry name" value="LigT-like"/>
    <property type="match status" value="1"/>
</dbReference>
<organism evidence="1 2">
    <name type="scientific">Sphingomonas xinjiangensis</name>
    <dbReference type="NCBI Taxonomy" id="643568"/>
    <lineage>
        <taxon>Bacteria</taxon>
        <taxon>Pseudomonadati</taxon>
        <taxon>Pseudomonadota</taxon>
        <taxon>Alphaproteobacteria</taxon>
        <taxon>Sphingomonadales</taxon>
        <taxon>Sphingomonadaceae</taxon>
        <taxon>Sphingomonas</taxon>
    </lineage>
</organism>
<proteinExistence type="predicted"/>
<keyword evidence="2" id="KW-1185">Reference proteome</keyword>
<dbReference type="Gene3D" id="3.90.1140.10">
    <property type="entry name" value="Cyclic phosphodiesterase"/>
    <property type="match status" value="1"/>
</dbReference>
<dbReference type="InterPro" id="IPR009097">
    <property type="entry name" value="Cyclic_Pdiesterase"/>
</dbReference>
<dbReference type="Proteomes" id="UP000527143">
    <property type="component" value="Unassembled WGS sequence"/>
</dbReference>
<keyword evidence="1" id="KW-0436">Ligase</keyword>